<sequence length="449" mass="50136">MATTTTPTASASIVDMLPLEVWYTILEITENNPPTSIFKKVRPLNTCSLVCKSWCDMARHLLFRDIFVGPRDRGAVDFLAFSESSPHIANLILSLTLANIGVISADVLGSLLSALPALSSLTLKFTVLDCDDDLVVPVKTWAPRSLDLLALNKVDVAFGSPYSWRPFLSLFSSIRTLRVQEMPPIPYSVVSIPNDEYHPRFPELKVERLDIDGTNVIIPFLLLSSSSAHTLNEMHIGPFDKPSTQLVKLANTSSSLRHISIVPRRSTSRTTHLVPNPVQTAVEPSTPHHLVDLRLFNHIRSVDATILVQVQSLAVENSVYEALLRRQWTPPNLTSITIILDLVTVSKPLIFPVLPIVPVKALEKLLPSLHLSQMDKSLATLPHLRNLHWMLVLRSRDPATEDACVGLIKANLPLLSKQGILRVSSSKPKWWNPQWMFVEEVQQFLFSNF</sequence>
<dbReference type="OrthoDB" id="2754576at2759"/>
<proteinExistence type="predicted"/>
<protein>
    <recommendedName>
        <fullName evidence="3">F-box domain-containing protein</fullName>
    </recommendedName>
</protein>
<dbReference type="AlphaFoldDB" id="A0A4R0RKR2"/>
<gene>
    <name evidence="1" type="ORF">EIP91_004135</name>
</gene>
<reference evidence="1 2" key="1">
    <citation type="submission" date="2018-11" db="EMBL/GenBank/DDBJ databases">
        <title>Genome assembly of Steccherinum ochraceum LE-BIN_3174, the white-rot fungus of the Steccherinaceae family (The Residual Polyporoid clade, Polyporales, Basidiomycota).</title>
        <authorList>
            <person name="Fedorova T.V."/>
            <person name="Glazunova O.A."/>
            <person name="Landesman E.O."/>
            <person name="Moiseenko K.V."/>
            <person name="Psurtseva N.V."/>
            <person name="Savinova O.S."/>
            <person name="Shakhova N.V."/>
            <person name="Tyazhelova T.V."/>
            <person name="Vasina D.V."/>
        </authorList>
    </citation>
    <scope>NUCLEOTIDE SEQUENCE [LARGE SCALE GENOMIC DNA]</scope>
    <source>
        <strain evidence="1 2">LE-BIN_3174</strain>
    </source>
</reference>
<organism evidence="1 2">
    <name type="scientific">Steccherinum ochraceum</name>
    <dbReference type="NCBI Taxonomy" id="92696"/>
    <lineage>
        <taxon>Eukaryota</taxon>
        <taxon>Fungi</taxon>
        <taxon>Dikarya</taxon>
        <taxon>Basidiomycota</taxon>
        <taxon>Agaricomycotina</taxon>
        <taxon>Agaricomycetes</taxon>
        <taxon>Polyporales</taxon>
        <taxon>Steccherinaceae</taxon>
        <taxon>Steccherinum</taxon>
    </lineage>
</organism>
<comment type="caution">
    <text evidence="1">The sequence shown here is derived from an EMBL/GenBank/DDBJ whole genome shotgun (WGS) entry which is preliminary data.</text>
</comment>
<evidence type="ECO:0000313" key="1">
    <source>
        <dbReference type="EMBL" id="TCD64388.1"/>
    </source>
</evidence>
<dbReference type="Proteomes" id="UP000292702">
    <property type="component" value="Unassembled WGS sequence"/>
</dbReference>
<accession>A0A4R0RKR2</accession>
<keyword evidence="2" id="KW-1185">Reference proteome</keyword>
<dbReference type="EMBL" id="RWJN01000239">
    <property type="protein sequence ID" value="TCD64388.1"/>
    <property type="molecule type" value="Genomic_DNA"/>
</dbReference>
<name>A0A4R0RKR2_9APHY</name>
<evidence type="ECO:0000313" key="2">
    <source>
        <dbReference type="Proteomes" id="UP000292702"/>
    </source>
</evidence>
<evidence type="ECO:0008006" key="3">
    <source>
        <dbReference type="Google" id="ProtNLM"/>
    </source>
</evidence>